<dbReference type="AlphaFoldDB" id="D6PDK8"/>
<dbReference type="Gene3D" id="3.90.180.10">
    <property type="entry name" value="Medium-chain alcohol dehydrogenases, catalytic domain"/>
    <property type="match status" value="1"/>
</dbReference>
<dbReference type="InterPro" id="IPR013154">
    <property type="entry name" value="ADH-like_N"/>
</dbReference>
<reference evidence="2" key="1">
    <citation type="journal article" date="2010" name="ISME J.">
        <title>Metagenome of the Mediterranean deep chlorophyll maximum studied by direct and fosmid library 454 pyrosequencing.</title>
        <authorList>
            <person name="Ghai R."/>
            <person name="Martin-Cuadrado A.B."/>
            <person name="Molto A.G."/>
            <person name="Heredia I.G."/>
            <person name="Cabrera R."/>
            <person name="Martin J."/>
            <person name="Verdu M."/>
            <person name="Deschamps P."/>
            <person name="Moreira D."/>
            <person name="Lopez-Garcia P."/>
            <person name="Mira A."/>
            <person name="Rodriguez-Valera F."/>
        </authorList>
    </citation>
    <scope>NUCLEOTIDE SEQUENCE</scope>
</reference>
<dbReference type="InterPro" id="IPR020843">
    <property type="entry name" value="ER"/>
</dbReference>
<dbReference type="Pfam" id="PF08240">
    <property type="entry name" value="ADH_N"/>
    <property type="match status" value="1"/>
</dbReference>
<dbReference type="EMBL" id="GU942998">
    <property type="protein sequence ID" value="ADD93809.1"/>
    <property type="molecule type" value="Genomic_DNA"/>
</dbReference>
<dbReference type="InterPro" id="IPR011032">
    <property type="entry name" value="GroES-like_sf"/>
</dbReference>
<evidence type="ECO:0000259" key="1">
    <source>
        <dbReference type="SMART" id="SM00829"/>
    </source>
</evidence>
<evidence type="ECO:0000313" key="2">
    <source>
        <dbReference type="EMBL" id="ADD93809.1"/>
    </source>
</evidence>
<dbReference type="PANTHER" id="PTHR43677:SF4">
    <property type="entry name" value="QUINONE OXIDOREDUCTASE-LIKE PROTEIN 2"/>
    <property type="match status" value="1"/>
</dbReference>
<protein>
    <submittedName>
        <fullName evidence="2">Alcohol dehydrogenase-like protein</fullName>
    </submittedName>
</protein>
<dbReference type="InterPro" id="IPR051397">
    <property type="entry name" value="Zn-ADH-like_protein"/>
</dbReference>
<feature type="domain" description="Enoyl reductase (ER)" evidence="1">
    <location>
        <begin position="3"/>
        <end position="144"/>
    </location>
</feature>
<sequence length="144" mass="15254">MQENTKENPPLPFIPGTECSGYVTDVGSDVTDMQIGDRVCAVLDWGGQAEEAVAHSSNVFKIPHSLPFNEAICFTNSYLTSYAALVWPHLLKVKEGQSVLVHGAAGGVGIAAIEISKIKGATVIATVGSEDKRKIAKGMEQISP</sequence>
<accession>D6PDK8</accession>
<proteinExistence type="predicted"/>
<name>D6PDK8_9BACT</name>
<dbReference type="SMART" id="SM00829">
    <property type="entry name" value="PKS_ER"/>
    <property type="match status" value="1"/>
</dbReference>
<dbReference type="Gene3D" id="3.40.50.720">
    <property type="entry name" value="NAD(P)-binding Rossmann-like Domain"/>
    <property type="match status" value="1"/>
</dbReference>
<dbReference type="GO" id="GO:0016491">
    <property type="term" value="F:oxidoreductase activity"/>
    <property type="evidence" value="ECO:0007669"/>
    <property type="project" value="InterPro"/>
</dbReference>
<organism evidence="2">
    <name type="scientific">uncultured marine bacterium MedDCM-OCT-S05-C362</name>
    <dbReference type="NCBI Taxonomy" id="743066"/>
    <lineage>
        <taxon>Bacteria</taxon>
        <taxon>environmental samples</taxon>
    </lineage>
</organism>
<dbReference type="PANTHER" id="PTHR43677">
    <property type="entry name" value="SHORT-CHAIN DEHYDROGENASE/REDUCTASE"/>
    <property type="match status" value="1"/>
</dbReference>
<dbReference type="SUPFAM" id="SSF50129">
    <property type="entry name" value="GroES-like"/>
    <property type="match status" value="1"/>
</dbReference>